<evidence type="ECO:0000256" key="5">
    <source>
        <dbReference type="ARBA" id="ARBA00022989"/>
    </source>
</evidence>
<dbReference type="PANTHER" id="PTHR23511:SF34">
    <property type="entry name" value="SYNAPTIC VESICLE GLYCOPROTEIN 2"/>
    <property type="match status" value="1"/>
</dbReference>
<feature type="transmembrane region" description="Helical" evidence="7">
    <location>
        <begin position="322"/>
        <end position="342"/>
    </location>
</feature>
<dbReference type="SUPFAM" id="SSF103473">
    <property type="entry name" value="MFS general substrate transporter"/>
    <property type="match status" value="2"/>
</dbReference>
<gene>
    <name evidence="9" type="ORF">ILUMI_25096</name>
</gene>
<evidence type="ECO:0000313" key="9">
    <source>
        <dbReference type="EMBL" id="KAF2881075.1"/>
    </source>
</evidence>
<name>A0A8K0C587_IGNLU</name>
<feature type="transmembrane region" description="Helical" evidence="7">
    <location>
        <begin position="102"/>
        <end position="121"/>
    </location>
</feature>
<comment type="caution">
    <text evidence="9">The sequence shown here is derived from an EMBL/GenBank/DDBJ whole genome shotgun (WGS) entry which is preliminary data.</text>
</comment>
<dbReference type="PROSITE" id="PS50850">
    <property type="entry name" value="MFS"/>
    <property type="match status" value="1"/>
</dbReference>
<dbReference type="AlphaFoldDB" id="A0A8K0C587"/>
<dbReference type="EMBL" id="VTPC01090859">
    <property type="protein sequence ID" value="KAF2881075.1"/>
    <property type="molecule type" value="Genomic_DNA"/>
</dbReference>
<dbReference type="PANTHER" id="PTHR23511">
    <property type="entry name" value="SYNAPTIC VESICLE GLYCOPROTEIN 2"/>
    <property type="match status" value="1"/>
</dbReference>
<dbReference type="GO" id="GO:0022857">
    <property type="term" value="F:transmembrane transporter activity"/>
    <property type="evidence" value="ECO:0007669"/>
    <property type="project" value="InterPro"/>
</dbReference>
<evidence type="ECO:0000256" key="2">
    <source>
        <dbReference type="ARBA" id="ARBA00008335"/>
    </source>
</evidence>
<keyword evidence="3" id="KW-0813">Transport</keyword>
<evidence type="ECO:0000313" key="10">
    <source>
        <dbReference type="Proteomes" id="UP000801492"/>
    </source>
</evidence>
<feature type="transmembrane region" description="Helical" evidence="7">
    <location>
        <begin position="188"/>
        <end position="208"/>
    </location>
</feature>
<feature type="transmembrane region" description="Helical" evidence="7">
    <location>
        <begin position="76"/>
        <end position="96"/>
    </location>
</feature>
<evidence type="ECO:0000256" key="7">
    <source>
        <dbReference type="SAM" id="Phobius"/>
    </source>
</evidence>
<feature type="transmembrane region" description="Helical" evidence="7">
    <location>
        <begin position="402"/>
        <end position="429"/>
    </location>
</feature>
<evidence type="ECO:0000259" key="8">
    <source>
        <dbReference type="PROSITE" id="PS50850"/>
    </source>
</evidence>
<protein>
    <recommendedName>
        <fullName evidence="8">Major facilitator superfamily (MFS) profile domain-containing protein</fullName>
    </recommendedName>
</protein>
<dbReference type="InterPro" id="IPR005828">
    <property type="entry name" value="MFS_sugar_transport-like"/>
</dbReference>
<evidence type="ECO:0000256" key="3">
    <source>
        <dbReference type="ARBA" id="ARBA00022448"/>
    </source>
</evidence>
<evidence type="ECO:0000256" key="6">
    <source>
        <dbReference type="ARBA" id="ARBA00023136"/>
    </source>
</evidence>
<comment type="subcellular location">
    <subcellularLocation>
        <location evidence="1">Membrane</location>
        <topology evidence="1">Multi-pass membrane protein</topology>
    </subcellularLocation>
</comment>
<dbReference type="OrthoDB" id="433512at2759"/>
<dbReference type="InterPro" id="IPR020846">
    <property type="entry name" value="MFS_dom"/>
</dbReference>
<keyword evidence="6 7" id="KW-0472">Membrane</keyword>
<dbReference type="Pfam" id="PF00083">
    <property type="entry name" value="Sugar_tr"/>
    <property type="match status" value="1"/>
</dbReference>
<keyword evidence="10" id="KW-1185">Reference proteome</keyword>
<dbReference type="Proteomes" id="UP000801492">
    <property type="component" value="Unassembled WGS sequence"/>
</dbReference>
<keyword evidence="4 7" id="KW-0812">Transmembrane</keyword>
<dbReference type="GO" id="GO:0016020">
    <property type="term" value="C:membrane"/>
    <property type="evidence" value="ECO:0007669"/>
    <property type="project" value="UniProtKB-SubCell"/>
</dbReference>
<dbReference type="Gene3D" id="1.20.1250.20">
    <property type="entry name" value="MFS general substrate transporter like domains"/>
    <property type="match status" value="1"/>
</dbReference>
<dbReference type="InterPro" id="IPR036259">
    <property type="entry name" value="MFS_trans_sf"/>
</dbReference>
<proteinExistence type="inferred from homology"/>
<reference evidence="9" key="1">
    <citation type="submission" date="2019-08" db="EMBL/GenBank/DDBJ databases">
        <title>The genome of the North American firefly Photinus pyralis.</title>
        <authorList>
            <consortium name="Photinus pyralis genome working group"/>
            <person name="Fallon T.R."/>
            <person name="Sander Lower S.E."/>
            <person name="Weng J.-K."/>
        </authorList>
    </citation>
    <scope>NUCLEOTIDE SEQUENCE</scope>
    <source>
        <strain evidence="9">TRF0915ILg1</strain>
        <tissue evidence="9">Whole body</tissue>
    </source>
</reference>
<organism evidence="9 10">
    <name type="scientific">Ignelater luminosus</name>
    <name type="common">Cucubano</name>
    <name type="synonym">Pyrophorus luminosus</name>
    <dbReference type="NCBI Taxonomy" id="2038154"/>
    <lineage>
        <taxon>Eukaryota</taxon>
        <taxon>Metazoa</taxon>
        <taxon>Ecdysozoa</taxon>
        <taxon>Arthropoda</taxon>
        <taxon>Hexapoda</taxon>
        <taxon>Insecta</taxon>
        <taxon>Pterygota</taxon>
        <taxon>Neoptera</taxon>
        <taxon>Endopterygota</taxon>
        <taxon>Coleoptera</taxon>
        <taxon>Polyphaga</taxon>
        <taxon>Elateriformia</taxon>
        <taxon>Elateroidea</taxon>
        <taxon>Elateridae</taxon>
        <taxon>Agrypninae</taxon>
        <taxon>Pyrophorini</taxon>
        <taxon>Ignelater</taxon>
    </lineage>
</organism>
<feature type="transmembrane region" description="Helical" evidence="7">
    <location>
        <begin position="348"/>
        <end position="370"/>
    </location>
</feature>
<accession>A0A8K0C587</accession>
<keyword evidence="5 7" id="KW-1133">Transmembrane helix</keyword>
<feature type="domain" description="Major facilitator superfamily (MFS) profile" evidence="8">
    <location>
        <begin position="1"/>
        <end position="433"/>
    </location>
</feature>
<feature type="transmembrane region" description="Helical" evidence="7">
    <location>
        <begin position="21"/>
        <end position="44"/>
    </location>
</feature>
<sequence length="438" mass="48092">MITGGAAWSLLADTVSRKWTLVLALVVLGISTAGLTFSSTFLLFGLFRGLGAFSLSGVRCMTVTFISEFQIRHYRGCMICCLQLAWVIGMVGIPVLPFSWKSLILIGVIPIIFAIVGLTFFPDSPRFLLSRGRDKAAVRSLQMIHAINTGTKKITFPIRRLVDNKTVAEIRSISVVKSFIPSYMEPKFICIPVVMLTQFVLMFSYYTLAMWFPYMLAREEAFFPVVRVRNIPQDCRAGIYYEKSGVYDSVLSETGFFGAKYIDNDTLVISPLERKLPEPENPCALTKKVRFDTGSSNVMDALACMPSLIWLVVKIDTMGRKFFLTFAHIIAGCLAFASYFMHNVGMELLFSCLFDSVALLSVAVSHCLAVELFPTRVRVLGVALVEGSAQLGAILADIGGAISFGLTCVVIVALIAIAMAISGILTITLPDTRGIALR</sequence>
<comment type="similarity">
    <text evidence="2">Belongs to the major facilitator superfamily.</text>
</comment>
<evidence type="ECO:0000256" key="1">
    <source>
        <dbReference type="ARBA" id="ARBA00004141"/>
    </source>
</evidence>
<evidence type="ECO:0000256" key="4">
    <source>
        <dbReference type="ARBA" id="ARBA00022692"/>
    </source>
</evidence>
<feature type="transmembrane region" description="Helical" evidence="7">
    <location>
        <begin position="377"/>
        <end position="396"/>
    </location>
</feature>